<evidence type="ECO:0000256" key="10">
    <source>
        <dbReference type="ARBA" id="ARBA00023239"/>
    </source>
</evidence>
<dbReference type="InterPro" id="IPR024083">
    <property type="entry name" value="Fumarase/histidase_N"/>
</dbReference>
<dbReference type="AlphaFoldDB" id="A0A8J4V5X6"/>
<evidence type="ECO:0000256" key="7">
    <source>
        <dbReference type="ARBA" id="ARBA00022490"/>
    </source>
</evidence>
<comment type="similarity">
    <text evidence="4">Belongs to the PAL/histidase family.</text>
</comment>
<dbReference type="GO" id="GO:0045548">
    <property type="term" value="F:phenylalanine ammonia-lyase activity"/>
    <property type="evidence" value="ECO:0007669"/>
    <property type="project" value="UniProtKB-EC"/>
</dbReference>
<comment type="function">
    <text evidence="1">This is a key enzyme of plant metabolism catalyzing the first reaction in the biosynthesis from L-phenylalanine of a wide variety of natural products based on the phenylpropane skeleton.</text>
</comment>
<dbReference type="Gene3D" id="1.20.200.10">
    <property type="entry name" value="Fumarase/aspartase (Central domain)"/>
    <property type="match status" value="1"/>
</dbReference>
<evidence type="ECO:0000313" key="12">
    <source>
        <dbReference type="EMBL" id="KAF3945792.1"/>
    </source>
</evidence>
<dbReference type="SUPFAM" id="SSF48557">
    <property type="entry name" value="L-aspartase-like"/>
    <property type="match status" value="1"/>
</dbReference>
<keyword evidence="8" id="KW-0587">Phenylpropanoid metabolism</keyword>
<dbReference type="GO" id="GO:0006559">
    <property type="term" value="P:L-phenylalanine catabolic process"/>
    <property type="evidence" value="ECO:0007669"/>
    <property type="project" value="UniProtKB-KW"/>
</dbReference>
<dbReference type="GO" id="GO:0009698">
    <property type="term" value="P:phenylpropanoid metabolic process"/>
    <property type="evidence" value="ECO:0007669"/>
    <property type="project" value="UniProtKB-KW"/>
</dbReference>
<evidence type="ECO:0000256" key="11">
    <source>
        <dbReference type="ARBA" id="ARBA00023537"/>
    </source>
</evidence>
<keyword evidence="9" id="KW-0585">Phenylalanine catabolism</keyword>
<dbReference type="Proteomes" id="UP000737018">
    <property type="component" value="Unassembled WGS sequence"/>
</dbReference>
<dbReference type="InterPro" id="IPR022313">
    <property type="entry name" value="Phe/His_NH3-lyase_AS"/>
</dbReference>
<evidence type="ECO:0000256" key="8">
    <source>
        <dbReference type="ARBA" id="ARBA00023051"/>
    </source>
</evidence>
<keyword evidence="13" id="KW-1185">Reference proteome</keyword>
<evidence type="ECO:0000256" key="2">
    <source>
        <dbReference type="ARBA" id="ARBA00004496"/>
    </source>
</evidence>
<evidence type="ECO:0000256" key="4">
    <source>
        <dbReference type="ARBA" id="ARBA00007238"/>
    </source>
</evidence>
<dbReference type="InterPro" id="IPR008948">
    <property type="entry name" value="L-Aspartase-like"/>
</dbReference>
<organism evidence="12 13">
    <name type="scientific">Castanea mollissima</name>
    <name type="common">Chinese chestnut</name>
    <dbReference type="NCBI Taxonomy" id="60419"/>
    <lineage>
        <taxon>Eukaryota</taxon>
        <taxon>Viridiplantae</taxon>
        <taxon>Streptophyta</taxon>
        <taxon>Embryophyta</taxon>
        <taxon>Tracheophyta</taxon>
        <taxon>Spermatophyta</taxon>
        <taxon>Magnoliopsida</taxon>
        <taxon>eudicotyledons</taxon>
        <taxon>Gunneridae</taxon>
        <taxon>Pentapetalae</taxon>
        <taxon>rosids</taxon>
        <taxon>fabids</taxon>
        <taxon>Fagales</taxon>
        <taxon>Fagaceae</taxon>
        <taxon>Castanea</taxon>
    </lineage>
</organism>
<evidence type="ECO:0000256" key="5">
    <source>
        <dbReference type="ARBA" id="ARBA00011881"/>
    </source>
</evidence>
<sequence length="340" mass="36266">MLTKAVGDEEGLCISRHDSLSWGVAAESLKGSHLDEVKRMVAEFRKPLVKLGGENLTIAQVAAIAMSESSRGGVEVELSESKRAGVKASSDWVMESMASGKDSYGVTTGFGATSHRRTKQGGALQTELIRFLNAGIFGNGTNTCHTLSRSTTRAAMLVRTNTLLQGYSGIRFEVLDAMSKLLNHNITPVLPLRGTITASGDLVPLSYIVGLLTGRPNSKAVGPSGESLDAAQAFQLASINSGFFELQPKEGLALVNGTAVGSGLASMVLFEANLLTLLSEILSAIFAEVMQGKPEFTDHLTHKLKHHPGQIEAAAIMEHILDGSAYVKESQRLHEIDYKC</sequence>
<comment type="subcellular location">
    <subcellularLocation>
        <location evidence="2">Cytoplasm</location>
    </subcellularLocation>
</comment>
<keyword evidence="7" id="KW-0963">Cytoplasm</keyword>
<evidence type="ECO:0000256" key="3">
    <source>
        <dbReference type="ARBA" id="ARBA00005138"/>
    </source>
</evidence>
<name>A0A8J4V5X6_9ROSI</name>
<reference evidence="12" key="1">
    <citation type="submission" date="2020-03" db="EMBL/GenBank/DDBJ databases">
        <title>Castanea mollissima Vanexum genome sequencing.</title>
        <authorList>
            <person name="Staton M."/>
        </authorList>
    </citation>
    <scope>NUCLEOTIDE SEQUENCE</scope>
    <source>
        <tissue evidence="12">Leaf</tissue>
    </source>
</reference>
<dbReference type="OrthoDB" id="10051290at2759"/>
<dbReference type="EC" id="4.3.1.24" evidence="6"/>
<comment type="caution">
    <text evidence="12">The sequence shown here is derived from an EMBL/GenBank/DDBJ whole genome shotgun (WGS) entry which is preliminary data.</text>
</comment>
<dbReference type="PROSITE" id="PS00488">
    <property type="entry name" value="PAL_HISTIDASE"/>
    <property type="match status" value="1"/>
</dbReference>
<dbReference type="EMBL" id="JRKL02011064">
    <property type="protein sequence ID" value="KAF3945792.1"/>
    <property type="molecule type" value="Genomic_DNA"/>
</dbReference>
<comment type="catalytic activity">
    <reaction evidence="11">
        <text>L-phenylalanine = (E)-cinnamate + NH4(+)</text>
        <dbReference type="Rhea" id="RHEA:21384"/>
        <dbReference type="ChEBI" id="CHEBI:15669"/>
        <dbReference type="ChEBI" id="CHEBI:28938"/>
        <dbReference type="ChEBI" id="CHEBI:58095"/>
        <dbReference type="EC" id="4.3.1.24"/>
    </reaction>
</comment>
<gene>
    <name evidence="12" type="ORF">CMV_027868</name>
</gene>
<dbReference type="PANTHER" id="PTHR10362">
    <property type="entry name" value="HISTIDINE AMMONIA-LYASE"/>
    <property type="match status" value="1"/>
</dbReference>
<comment type="subunit">
    <text evidence="5">Homotetramer.</text>
</comment>
<evidence type="ECO:0000313" key="13">
    <source>
        <dbReference type="Proteomes" id="UP000737018"/>
    </source>
</evidence>
<dbReference type="FunFam" id="1.10.275.10:FF:000009">
    <property type="entry name" value="Phenylalanine ammonia-lyase"/>
    <property type="match status" value="1"/>
</dbReference>
<evidence type="ECO:0000256" key="1">
    <source>
        <dbReference type="ARBA" id="ARBA00002235"/>
    </source>
</evidence>
<proteinExistence type="inferred from homology"/>
<dbReference type="Gene3D" id="1.10.275.10">
    <property type="entry name" value="Fumarase/aspartase (N-terminal domain)"/>
    <property type="match status" value="1"/>
</dbReference>
<accession>A0A8J4V5X6</accession>
<protein>
    <recommendedName>
        <fullName evidence="6">phenylalanine ammonia-lyase</fullName>
        <ecNumber evidence="6">4.3.1.24</ecNumber>
    </recommendedName>
</protein>
<evidence type="ECO:0000256" key="6">
    <source>
        <dbReference type="ARBA" id="ARBA00012139"/>
    </source>
</evidence>
<dbReference type="InterPro" id="IPR001106">
    <property type="entry name" value="Aromatic_Lyase"/>
</dbReference>
<keyword evidence="10" id="KW-0456">Lyase</keyword>
<comment type="pathway">
    <text evidence="3">Phenylpropanoid metabolism; trans-cinnamate biosynthesis; trans-cinnamate from L-phenylalanine: step 1/1.</text>
</comment>
<dbReference type="Pfam" id="PF00221">
    <property type="entry name" value="Lyase_aromatic"/>
    <property type="match status" value="1"/>
</dbReference>
<dbReference type="GO" id="GO:0005737">
    <property type="term" value="C:cytoplasm"/>
    <property type="evidence" value="ECO:0007669"/>
    <property type="project" value="UniProtKB-SubCell"/>
</dbReference>
<evidence type="ECO:0000256" key="9">
    <source>
        <dbReference type="ARBA" id="ARBA00023232"/>
    </source>
</evidence>